<sequence>MRNPVRGGRDFTGGLLRSRVSVGVNPKSPLEQKQYNAHSIFL</sequence>
<protein>
    <submittedName>
        <fullName evidence="1">Uncharacterized protein</fullName>
    </submittedName>
</protein>
<accession>A0A840BMC5</accession>
<dbReference type="EMBL" id="JACIET010000001">
    <property type="protein sequence ID" value="MBB4012802.1"/>
    <property type="molecule type" value="Genomic_DNA"/>
</dbReference>
<name>A0A840BMC5_9RHOO</name>
<reference evidence="1 2" key="1">
    <citation type="submission" date="2020-08" db="EMBL/GenBank/DDBJ databases">
        <title>Genomic Encyclopedia of Type Strains, Phase IV (KMG-IV): sequencing the most valuable type-strain genomes for metagenomic binning, comparative biology and taxonomic classification.</title>
        <authorList>
            <person name="Goeker M."/>
        </authorList>
    </citation>
    <scope>NUCLEOTIDE SEQUENCE [LARGE SCALE GENOMIC DNA]</scope>
    <source>
        <strain evidence="1 2">DSM 106739</strain>
    </source>
</reference>
<evidence type="ECO:0000313" key="1">
    <source>
        <dbReference type="EMBL" id="MBB4012802.1"/>
    </source>
</evidence>
<proteinExistence type="predicted"/>
<evidence type="ECO:0000313" key="2">
    <source>
        <dbReference type="Proteomes" id="UP000561045"/>
    </source>
</evidence>
<dbReference type="Proteomes" id="UP000561045">
    <property type="component" value="Unassembled WGS sequence"/>
</dbReference>
<gene>
    <name evidence="1" type="ORF">GGR36_002110</name>
</gene>
<organism evidence="1 2">
    <name type="scientific">Niveibacterium umoris</name>
    <dbReference type="NCBI Taxonomy" id="1193620"/>
    <lineage>
        <taxon>Bacteria</taxon>
        <taxon>Pseudomonadati</taxon>
        <taxon>Pseudomonadota</taxon>
        <taxon>Betaproteobacteria</taxon>
        <taxon>Rhodocyclales</taxon>
        <taxon>Rhodocyclaceae</taxon>
        <taxon>Niveibacterium</taxon>
    </lineage>
</organism>
<comment type="caution">
    <text evidence="1">The sequence shown here is derived from an EMBL/GenBank/DDBJ whole genome shotgun (WGS) entry which is preliminary data.</text>
</comment>
<dbReference type="AlphaFoldDB" id="A0A840BMC5"/>
<keyword evidence="2" id="KW-1185">Reference proteome</keyword>